<gene>
    <name evidence="2" type="ORF">AVDCRST_MAG11-912</name>
</gene>
<keyword evidence="2" id="KW-0449">Lipoprotein</keyword>
<dbReference type="AlphaFoldDB" id="A0A6J4KCL8"/>
<sequence length="164" mass="18095">GRARRGHEGDGGVLAVAVALPARHPGGVAAAHARLQPGRGVRAAPRAVLALDLHGAHGGRAVHPLAPLPGHRRARPAAHARAQPRVRRRRGEPHRPRALEPRRGRLHRHRHRRPPVADVQRRRHRREHRRLPARVGPLDGRPGDRARRRGRAAQRGLGRPPRGV</sequence>
<proteinExistence type="predicted"/>
<feature type="compositionally biased region" description="Basic and acidic residues" evidence="1">
    <location>
        <begin position="93"/>
        <end position="103"/>
    </location>
</feature>
<reference evidence="2" key="1">
    <citation type="submission" date="2020-02" db="EMBL/GenBank/DDBJ databases">
        <authorList>
            <person name="Meier V. D."/>
        </authorList>
    </citation>
    <scope>NUCLEOTIDE SEQUENCE</scope>
    <source>
        <strain evidence="2">AVDCRST_MAG11</strain>
    </source>
</reference>
<protein>
    <submittedName>
        <fullName evidence="2">Lipoprotein signal peptidase</fullName>
        <ecNumber evidence="2">3.4.23.36</ecNumber>
    </submittedName>
</protein>
<feature type="compositionally biased region" description="Basic residues" evidence="1">
    <location>
        <begin position="70"/>
        <end position="92"/>
    </location>
</feature>
<dbReference type="EMBL" id="CADCTU010000198">
    <property type="protein sequence ID" value="CAA9302142.1"/>
    <property type="molecule type" value="Genomic_DNA"/>
</dbReference>
<feature type="compositionally biased region" description="Basic residues" evidence="1">
    <location>
        <begin position="121"/>
        <end position="132"/>
    </location>
</feature>
<feature type="compositionally biased region" description="Basic residues" evidence="1">
    <location>
        <begin position="104"/>
        <end position="114"/>
    </location>
</feature>
<keyword evidence="2" id="KW-0378">Hydrolase</keyword>
<feature type="compositionally biased region" description="Low complexity" evidence="1">
    <location>
        <begin position="153"/>
        <end position="164"/>
    </location>
</feature>
<evidence type="ECO:0000313" key="2">
    <source>
        <dbReference type="EMBL" id="CAA9302142.1"/>
    </source>
</evidence>
<organism evidence="2">
    <name type="scientific">uncultured Gemmatimonadaceae bacterium</name>
    <dbReference type="NCBI Taxonomy" id="246130"/>
    <lineage>
        <taxon>Bacteria</taxon>
        <taxon>Pseudomonadati</taxon>
        <taxon>Gemmatimonadota</taxon>
        <taxon>Gemmatimonadia</taxon>
        <taxon>Gemmatimonadales</taxon>
        <taxon>Gemmatimonadaceae</taxon>
        <taxon>environmental samples</taxon>
    </lineage>
</organism>
<accession>A0A6J4KCL8</accession>
<feature type="non-terminal residue" evidence="2">
    <location>
        <position position="1"/>
    </location>
</feature>
<evidence type="ECO:0000256" key="1">
    <source>
        <dbReference type="SAM" id="MobiDB-lite"/>
    </source>
</evidence>
<name>A0A6J4KCL8_9BACT</name>
<feature type="region of interest" description="Disordered" evidence="1">
    <location>
        <begin position="58"/>
        <end position="164"/>
    </location>
</feature>
<dbReference type="EC" id="3.4.23.36" evidence="2"/>
<feature type="non-terminal residue" evidence="2">
    <location>
        <position position="164"/>
    </location>
</feature>
<dbReference type="GO" id="GO:0004190">
    <property type="term" value="F:aspartic-type endopeptidase activity"/>
    <property type="evidence" value="ECO:0007669"/>
    <property type="project" value="UniProtKB-EC"/>
</dbReference>